<dbReference type="PANTHER" id="PTHR32125:SF4">
    <property type="entry name" value="2-C-METHYL-D-ERYTHRITOL 4-PHOSPHATE CYTIDYLYLTRANSFERASE, CHLOROPLASTIC"/>
    <property type="match status" value="1"/>
</dbReference>
<dbReference type="GO" id="GO:0008685">
    <property type="term" value="F:2-C-methyl-D-erythritol 2,4-cyclodiphosphate synthase activity"/>
    <property type="evidence" value="ECO:0007669"/>
    <property type="project" value="UniProtKB-UniRule"/>
</dbReference>
<dbReference type="Pfam" id="PF02542">
    <property type="entry name" value="YgbB"/>
    <property type="match status" value="1"/>
</dbReference>
<dbReference type="UniPathway" id="UPA00056">
    <property type="reaction ID" value="UER00093"/>
</dbReference>
<evidence type="ECO:0000259" key="11">
    <source>
        <dbReference type="Pfam" id="PF02542"/>
    </source>
</evidence>
<dbReference type="EMBL" id="CP001055">
    <property type="protein sequence ID" value="ACC98717.1"/>
    <property type="molecule type" value="Genomic_DNA"/>
</dbReference>
<feature type="binding site" evidence="10">
    <location>
        <begin position="232"/>
        <end position="234"/>
    </location>
    <ligand>
        <name>4-CDP-2-C-methyl-D-erythritol 2-phosphate</name>
        <dbReference type="ChEBI" id="CHEBI:57919"/>
    </ligand>
</feature>
<comment type="cofactor">
    <cofactor evidence="2 10">
        <name>a divalent metal cation</name>
        <dbReference type="ChEBI" id="CHEBI:60240"/>
    </cofactor>
</comment>
<dbReference type="KEGG" id="emi:Emin_1165"/>
<feature type="site" description="Transition state stabilizer" evidence="10">
    <location>
        <position position="18"/>
    </location>
</feature>
<evidence type="ECO:0000256" key="9">
    <source>
        <dbReference type="ARBA" id="ARBA00023268"/>
    </source>
</evidence>
<dbReference type="HOGENOM" id="CLU_042800_2_5_0"/>
<feature type="site" description="Positions MEP for the nucleophilic attack" evidence="10">
    <location>
        <position position="203"/>
    </location>
</feature>
<keyword evidence="4 10" id="KW-0808">Transferase</keyword>
<comment type="function">
    <text evidence="10">Bifunctional enzyme that catalyzes the formation of 4-diphosphocytidyl-2-C-methyl-D-erythritol from CTP and 2-C-methyl-D-erythritol 4-phosphate (MEP) (IspD), and catalyzes the conversion of 4-diphosphocytidyl-2-C-methyl-D-erythritol 2-phosphate (CDP-ME2P) to 2-C-methyl-D-erythritol 2,4-cyclodiphosphate (ME-CPP) with a corresponding release of cytidine 5-monophosphate (CMP) (IspF).</text>
</comment>
<dbReference type="AlphaFoldDB" id="B2KDX1"/>
<comment type="similarity">
    <text evidence="10">In the C-terminal section; belongs to the IspF family.</text>
</comment>
<proteinExistence type="inferred from homology"/>
<feature type="domain" description="2-C-methyl-D-erythritol 2,4-cyclodiphosphate synthase" evidence="11">
    <location>
        <begin position="226"/>
        <end position="378"/>
    </location>
</feature>
<organism evidence="12 13">
    <name type="scientific">Elusimicrobium minutum (strain Pei191)</name>
    <dbReference type="NCBI Taxonomy" id="445932"/>
    <lineage>
        <taxon>Bacteria</taxon>
        <taxon>Pseudomonadati</taxon>
        <taxon>Elusimicrobiota</taxon>
        <taxon>Elusimicrobia</taxon>
        <taxon>Elusimicrobiales</taxon>
        <taxon>Elusimicrobiaceae</taxon>
        <taxon>Elusimicrobium</taxon>
    </lineage>
</organism>
<feature type="site" description="Transition state stabilizer" evidence="10">
    <location>
        <position position="357"/>
    </location>
</feature>
<dbReference type="NCBIfam" id="TIGR00151">
    <property type="entry name" value="ispF"/>
    <property type="match status" value="1"/>
</dbReference>
<keyword evidence="7 10" id="KW-0414">Isoprene biosynthesis</keyword>
<reference evidence="12 13" key="1">
    <citation type="journal article" date="2009" name="Appl. Environ. Microbiol.">
        <title>Genomic analysis of 'Elusimicrobium minutum,' the first cultivated representative of the phylum 'Elusimicrobia' (formerly termite group 1).</title>
        <authorList>
            <person name="Herlemann D.P.R."/>
            <person name="Geissinger O."/>
            <person name="Ikeda-Ohtsubo W."/>
            <person name="Kunin V."/>
            <person name="Sun H."/>
            <person name="Lapidus A."/>
            <person name="Hugenholtz P."/>
            <person name="Brune A."/>
        </authorList>
    </citation>
    <scope>NUCLEOTIDE SEQUENCE [LARGE SCALE GENOMIC DNA]</scope>
    <source>
        <strain evidence="12 13">Pei191</strain>
    </source>
</reference>
<keyword evidence="5 10" id="KW-0548">Nucleotidyltransferase</keyword>
<evidence type="ECO:0000256" key="10">
    <source>
        <dbReference type="HAMAP-Rule" id="MF_01520"/>
    </source>
</evidence>
<dbReference type="InterPro" id="IPR029044">
    <property type="entry name" value="Nucleotide-diphossugar_trans"/>
</dbReference>
<feature type="binding site" evidence="10">
    <location>
        <position position="232"/>
    </location>
    <ligand>
        <name>a divalent metal cation</name>
        <dbReference type="ChEBI" id="CHEBI:60240"/>
    </ligand>
</feature>
<dbReference type="PROSITE" id="PS01350">
    <property type="entry name" value="ISPF"/>
    <property type="match status" value="1"/>
</dbReference>
<feature type="site" description="Positions MEP for the nucleophilic attack" evidence="10">
    <location>
        <position position="148"/>
    </location>
</feature>
<dbReference type="InterPro" id="IPR003526">
    <property type="entry name" value="MECDP_synthase"/>
</dbReference>
<dbReference type="Gene3D" id="3.90.550.10">
    <property type="entry name" value="Spore Coat Polysaccharide Biosynthesis Protein SpsA, Chain A"/>
    <property type="match status" value="1"/>
</dbReference>
<dbReference type="GO" id="GO:0050518">
    <property type="term" value="F:2-C-methyl-D-erythritol 4-phosphate cytidylyltransferase activity"/>
    <property type="evidence" value="ECO:0007669"/>
    <property type="project" value="UniProtKB-UniRule"/>
</dbReference>
<comment type="pathway">
    <text evidence="10">Isoprenoid biosynthesis; isopentenyl diphosphate biosynthesis via DXP pathway; isopentenyl diphosphate from 1-deoxy-D-xylulose 5-phosphate: step 2/6.</text>
</comment>
<comment type="similarity">
    <text evidence="10">In the N-terminal section; belongs to the IspD/TarI cytidylyltransferase family. IspD subfamily.</text>
</comment>
<evidence type="ECO:0000256" key="8">
    <source>
        <dbReference type="ARBA" id="ARBA00023239"/>
    </source>
</evidence>
<feature type="region of interest" description="2-C-methyl-D-erythritol 2,4-cyclodiphosphate synthase" evidence="10">
    <location>
        <begin position="226"/>
        <end position="382"/>
    </location>
</feature>
<dbReference type="InterPro" id="IPR020555">
    <property type="entry name" value="MECDP_synthase_CS"/>
</dbReference>
<dbReference type="HAMAP" id="MF_00107">
    <property type="entry name" value="IspF"/>
    <property type="match status" value="1"/>
</dbReference>
<protein>
    <recommendedName>
        <fullName evidence="10">Bifunctional enzyme IspD/IspF</fullName>
    </recommendedName>
    <domain>
        <recommendedName>
            <fullName evidence="10">2-C-methyl-D-erythritol 4-phosphate cytidylyltransferase</fullName>
            <ecNumber evidence="10">2.7.7.60</ecNumber>
        </recommendedName>
        <alternativeName>
            <fullName evidence="10">4-diphosphocytidyl-2C-methyl-D-erythritol synthase</fullName>
        </alternativeName>
        <alternativeName>
            <fullName evidence="10">MEP cytidylyltransferase</fullName>
            <shortName evidence="10">MCT</shortName>
        </alternativeName>
    </domain>
    <domain>
        <recommendedName>
            <fullName evidence="10">2-C-methyl-D-erythritol 2,4-cyclodiphosphate synthase</fullName>
            <shortName evidence="10">MECDP-synthase</shortName>
            <shortName evidence="10">MECPP-synthase</shortName>
            <shortName evidence="10">MECPS</shortName>
            <ecNumber evidence="10">4.6.1.12</ecNumber>
        </recommendedName>
    </domain>
</protein>
<dbReference type="GO" id="GO:0019288">
    <property type="term" value="P:isopentenyl diphosphate biosynthetic process, methylerythritol 4-phosphate pathway"/>
    <property type="evidence" value="ECO:0007669"/>
    <property type="project" value="UniProtKB-UniRule"/>
</dbReference>
<evidence type="ECO:0000256" key="5">
    <source>
        <dbReference type="ARBA" id="ARBA00022695"/>
    </source>
</evidence>
<keyword evidence="9 10" id="KW-0511">Multifunctional enzyme</keyword>
<comment type="catalytic activity">
    <reaction evidence="10">
        <text>2-C-methyl-D-erythritol 4-phosphate + CTP + H(+) = 4-CDP-2-C-methyl-D-erythritol + diphosphate</text>
        <dbReference type="Rhea" id="RHEA:13429"/>
        <dbReference type="ChEBI" id="CHEBI:15378"/>
        <dbReference type="ChEBI" id="CHEBI:33019"/>
        <dbReference type="ChEBI" id="CHEBI:37563"/>
        <dbReference type="ChEBI" id="CHEBI:57823"/>
        <dbReference type="ChEBI" id="CHEBI:58262"/>
        <dbReference type="EC" id="2.7.7.60"/>
    </reaction>
</comment>
<sequence>MNDFKVSAIIVAGGSGTRMGRPKQMLDIAGKPALARTVEAFKKVKNITEIIVVSAPETAAEIKKIFPEIKTVAPGATRLGSVISGVEAVDKNADVISVHDGARPLVNPEKVDLALKTAYDKGASVLAVPVKDTIKECSNGVVCKTLDRGVLYAAQTPQSYRADVLKNALEKYGKELNATDESQLVEKTGVKVNIVESDYKNIKITTPEDLIMAEALVKEDKETIYRTGIGFDLHRLVEGRKLFIGGLEIPHTKGFLGHSDGDVVLHAVCDAALGAVCAGEIGVYYPPTDAKIEGISSVDIAKKVIEILKEKNARIVHIDAVIITEEPKMKPHYQAIRESLGKVFNMGVDSISFKSKSHEKLGDIGAGNAAMCQCVVTVKTER</sequence>
<dbReference type="InterPro" id="IPR034683">
    <property type="entry name" value="IspD/TarI"/>
</dbReference>
<dbReference type="GO" id="GO:0046872">
    <property type="term" value="F:metal ion binding"/>
    <property type="evidence" value="ECO:0007669"/>
    <property type="project" value="UniProtKB-KW"/>
</dbReference>
<feature type="site" description="Transition state stabilizer" evidence="10">
    <location>
        <position position="258"/>
    </location>
</feature>
<dbReference type="SUPFAM" id="SSF69765">
    <property type="entry name" value="IpsF-like"/>
    <property type="match status" value="1"/>
</dbReference>
<dbReference type="SUPFAM" id="SSF53448">
    <property type="entry name" value="Nucleotide-diphospho-sugar transferases"/>
    <property type="match status" value="1"/>
</dbReference>
<accession>B2KDX1</accession>
<dbReference type="InterPro" id="IPR026596">
    <property type="entry name" value="IspD/F"/>
</dbReference>
<keyword evidence="6 10" id="KW-0479">Metal-binding</keyword>
<keyword evidence="8 10" id="KW-0456">Lyase</keyword>
<dbReference type="InterPro" id="IPR001228">
    <property type="entry name" value="IspD"/>
</dbReference>
<dbReference type="Pfam" id="PF01128">
    <property type="entry name" value="IspD"/>
    <property type="match status" value="1"/>
</dbReference>
<evidence type="ECO:0000256" key="3">
    <source>
        <dbReference type="ARBA" id="ARBA00004709"/>
    </source>
</evidence>
<feature type="region of interest" description="2-C-methyl-D-erythritol 4-phosphate cytidylyltransferase" evidence="10">
    <location>
        <begin position="1"/>
        <end position="225"/>
    </location>
</feature>
<feature type="binding site" evidence="10">
    <location>
        <position position="234"/>
    </location>
    <ligand>
        <name>a divalent metal cation</name>
        <dbReference type="ChEBI" id="CHEBI:60240"/>
    </ligand>
</feature>
<name>B2KDX1_ELUMP</name>
<dbReference type="RefSeq" id="WP_012415332.1">
    <property type="nucleotide sequence ID" value="NC_010644.1"/>
</dbReference>
<evidence type="ECO:0000313" key="12">
    <source>
        <dbReference type="EMBL" id="ACC98717.1"/>
    </source>
</evidence>
<dbReference type="EC" id="4.6.1.12" evidence="10"/>
<dbReference type="EC" id="2.7.7.60" evidence="10"/>
<comment type="caution">
    <text evidence="10">Lacks conserved residue(s) required for the propagation of feature annotation.</text>
</comment>
<dbReference type="HAMAP" id="MF_00108">
    <property type="entry name" value="IspD"/>
    <property type="match status" value="1"/>
</dbReference>
<evidence type="ECO:0000256" key="7">
    <source>
        <dbReference type="ARBA" id="ARBA00023229"/>
    </source>
</evidence>
<dbReference type="CDD" id="cd00554">
    <property type="entry name" value="MECDP_synthase"/>
    <property type="match status" value="1"/>
</dbReference>
<dbReference type="OrthoDB" id="9804336at2"/>
<evidence type="ECO:0000256" key="4">
    <source>
        <dbReference type="ARBA" id="ARBA00022679"/>
    </source>
</evidence>
<evidence type="ECO:0000313" key="13">
    <source>
        <dbReference type="Proteomes" id="UP000001029"/>
    </source>
</evidence>
<feature type="site" description="Transition state stabilizer" evidence="10">
    <location>
        <position position="23"/>
    </location>
</feature>
<dbReference type="CDD" id="cd02516">
    <property type="entry name" value="CDP-ME_synthetase"/>
    <property type="match status" value="1"/>
</dbReference>
<dbReference type="HAMAP" id="MF_01520">
    <property type="entry name" value="IspDF"/>
    <property type="match status" value="1"/>
</dbReference>
<comment type="pathway">
    <text evidence="3 10">Isoprenoid biosynthesis; isopentenyl diphosphate biosynthesis via DXP pathway; isopentenyl diphosphate from 1-deoxy-D-xylulose 5-phosphate: step 4/6.</text>
</comment>
<evidence type="ECO:0000256" key="1">
    <source>
        <dbReference type="ARBA" id="ARBA00000200"/>
    </source>
</evidence>
<keyword evidence="13" id="KW-1185">Reference proteome</keyword>
<dbReference type="InterPro" id="IPR050088">
    <property type="entry name" value="IspD/TarI_cytidylyltransf_bact"/>
</dbReference>
<comment type="catalytic activity">
    <reaction evidence="1 10">
        <text>4-CDP-2-C-methyl-D-erythritol 2-phosphate = 2-C-methyl-D-erythritol 2,4-cyclic diphosphate + CMP</text>
        <dbReference type="Rhea" id="RHEA:23864"/>
        <dbReference type="ChEBI" id="CHEBI:57919"/>
        <dbReference type="ChEBI" id="CHEBI:58483"/>
        <dbReference type="ChEBI" id="CHEBI:60377"/>
        <dbReference type="EC" id="4.6.1.12"/>
    </reaction>
</comment>
<dbReference type="GO" id="GO:0016114">
    <property type="term" value="P:terpenoid biosynthetic process"/>
    <property type="evidence" value="ECO:0007669"/>
    <property type="project" value="InterPro"/>
</dbReference>
<dbReference type="Gene3D" id="3.30.1330.50">
    <property type="entry name" value="2-C-methyl-D-erythritol 2,4-cyclodiphosphate synthase"/>
    <property type="match status" value="1"/>
</dbReference>
<evidence type="ECO:0000256" key="6">
    <source>
        <dbReference type="ARBA" id="ARBA00022723"/>
    </source>
</evidence>
<dbReference type="NCBIfam" id="TIGR00453">
    <property type="entry name" value="ispD"/>
    <property type="match status" value="1"/>
</dbReference>
<evidence type="ECO:0000256" key="2">
    <source>
        <dbReference type="ARBA" id="ARBA00001968"/>
    </source>
</evidence>
<dbReference type="PANTHER" id="PTHR32125">
    <property type="entry name" value="2-C-METHYL-D-ERYTHRITOL 4-PHOSPHATE CYTIDYLYLTRANSFERASE, CHLOROPLASTIC"/>
    <property type="match status" value="1"/>
</dbReference>
<dbReference type="InterPro" id="IPR036571">
    <property type="entry name" value="MECDP_synthase_sf"/>
</dbReference>
<feature type="binding site" evidence="10">
    <location>
        <position position="266"/>
    </location>
    <ligand>
        <name>a divalent metal cation</name>
        <dbReference type="ChEBI" id="CHEBI:60240"/>
    </ligand>
</feature>
<dbReference type="FunFam" id="3.90.550.10:FF:000003">
    <property type="entry name" value="2-C-methyl-D-erythritol 4-phosphate cytidylyltransferase"/>
    <property type="match status" value="1"/>
</dbReference>
<feature type="binding site" evidence="10">
    <location>
        <begin position="258"/>
        <end position="259"/>
    </location>
    <ligand>
        <name>4-CDP-2-C-methyl-D-erythritol 2-phosphate</name>
        <dbReference type="ChEBI" id="CHEBI:57919"/>
    </ligand>
</feature>
<dbReference type="STRING" id="445932.Emin_1165"/>
<dbReference type="Proteomes" id="UP000001029">
    <property type="component" value="Chromosome"/>
</dbReference>
<gene>
    <name evidence="10" type="primary">ispDF</name>
    <name evidence="12" type="ordered locus">Emin_1165</name>
</gene>